<evidence type="ECO:0000256" key="1">
    <source>
        <dbReference type="SAM" id="Coils"/>
    </source>
</evidence>
<dbReference type="RefSeq" id="XP_028283033.1">
    <property type="nucleotide sequence ID" value="XM_028427232.1"/>
</dbReference>
<feature type="region of interest" description="Disordered" evidence="2">
    <location>
        <begin position="1"/>
        <end position="27"/>
    </location>
</feature>
<dbReference type="GeneID" id="114449507"/>
<feature type="coiled-coil region" evidence="1">
    <location>
        <begin position="88"/>
        <end position="115"/>
    </location>
</feature>
<gene>
    <name evidence="4" type="primary">cfap73</name>
</gene>
<keyword evidence="1" id="KW-0175">Coiled coil</keyword>
<dbReference type="PANTHER" id="PTHR21683:SF2">
    <property type="entry name" value="COILED-COIL DOMAIN-CONTAINING PROTEIN 42 LIKE-2-LIKE"/>
    <property type="match status" value="1"/>
</dbReference>
<dbReference type="CTD" id="387885"/>
<reference evidence="4" key="1">
    <citation type="submission" date="2025-08" db="UniProtKB">
        <authorList>
            <consortium name="RefSeq"/>
        </authorList>
    </citation>
    <scope>IDENTIFICATION</scope>
</reference>
<dbReference type="InParanoid" id="A0A6P7K194"/>
<evidence type="ECO:0000256" key="2">
    <source>
        <dbReference type="SAM" id="MobiDB-lite"/>
    </source>
</evidence>
<keyword evidence="3" id="KW-1185">Reference proteome</keyword>
<dbReference type="OrthoDB" id="10264298at2759"/>
<accession>A0A6P7K194</accession>
<evidence type="ECO:0000313" key="4">
    <source>
        <dbReference type="RefSeq" id="XP_028283033.1"/>
    </source>
</evidence>
<dbReference type="AlphaFoldDB" id="A0A6P7K194"/>
<feature type="coiled-coil region" evidence="1">
    <location>
        <begin position="31"/>
        <end position="58"/>
    </location>
</feature>
<evidence type="ECO:0000313" key="3">
    <source>
        <dbReference type="Proteomes" id="UP000515145"/>
    </source>
</evidence>
<dbReference type="InterPro" id="IPR051147">
    <property type="entry name" value="CFAP_domain-containing"/>
</dbReference>
<proteinExistence type="predicted"/>
<feature type="coiled-coil region" evidence="1">
    <location>
        <begin position="145"/>
        <end position="204"/>
    </location>
</feature>
<protein>
    <submittedName>
        <fullName evidence="4">Coiled-coil domain-containing protein 42 homolog</fullName>
    </submittedName>
</protein>
<dbReference type="PANTHER" id="PTHR21683">
    <property type="entry name" value="COILED-COIL DOMAIN-CONTAINING PROTEIN 42 LIKE-2-LIKE-RELATED"/>
    <property type="match status" value="1"/>
</dbReference>
<feature type="compositionally biased region" description="Acidic residues" evidence="2">
    <location>
        <begin position="15"/>
        <end position="24"/>
    </location>
</feature>
<organism evidence="3 4">
    <name type="scientific">Parambassis ranga</name>
    <name type="common">Indian glassy fish</name>
    <dbReference type="NCBI Taxonomy" id="210632"/>
    <lineage>
        <taxon>Eukaryota</taxon>
        <taxon>Metazoa</taxon>
        <taxon>Chordata</taxon>
        <taxon>Craniata</taxon>
        <taxon>Vertebrata</taxon>
        <taxon>Euteleostomi</taxon>
        <taxon>Actinopterygii</taxon>
        <taxon>Neopterygii</taxon>
        <taxon>Teleostei</taxon>
        <taxon>Neoteleostei</taxon>
        <taxon>Acanthomorphata</taxon>
        <taxon>Ovalentaria</taxon>
        <taxon>Ambassidae</taxon>
        <taxon>Parambassis</taxon>
    </lineage>
</organism>
<name>A0A6P7K194_9TELE</name>
<dbReference type="Proteomes" id="UP000515145">
    <property type="component" value="Chromosome 17"/>
</dbReference>
<sequence>MFSKRKKPPRKVEKEESDESDSELLDLPNNHAELQELKAKYEEELKALGKREEELTRDNECKEDLIKRFSSSLKDKTAALAEWEKREVFQKQAQLETLKEEIAQLVKRKEELERQVQIHSVYKDIIEKLCSMSLFEDVDALTAHLENLNYIRAKYTNRLAEMEERMEQERKEQLMMKEKHTFLLLQENTEFLQLQNELTEARSEALKWERIWNHIKDTASKKTLELGKIKMATHNLYEMTKGTLGGVENVHRNDTEKQLDHIILFFEDHVDILKQYDAHLRLDADGENQYKAQQHNVQK</sequence>